<evidence type="ECO:0000313" key="2">
    <source>
        <dbReference type="EMBL" id="KAL3677867.1"/>
    </source>
</evidence>
<dbReference type="PANTHER" id="PTHR19446">
    <property type="entry name" value="REVERSE TRANSCRIPTASES"/>
    <property type="match status" value="1"/>
</dbReference>
<reference evidence="2 3" key="1">
    <citation type="submission" date="2024-09" db="EMBL/GenBank/DDBJ databases">
        <title>Chromosome-scale assembly of Riccia sorocarpa.</title>
        <authorList>
            <person name="Paukszto L."/>
        </authorList>
    </citation>
    <scope>NUCLEOTIDE SEQUENCE [LARGE SCALE GENOMIC DNA]</scope>
    <source>
        <strain evidence="2">LP-2024</strain>
        <tissue evidence="2">Aerial parts of the thallus</tissue>
    </source>
</reference>
<evidence type="ECO:0000256" key="1">
    <source>
        <dbReference type="SAM" id="Coils"/>
    </source>
</evidence>
<accession>A0ABD3GFA3</accession>
<feature type="coiled-coil region" evidence="1">
    <location>
        <begin position="162"/>
        <end position="201"/>
    </location>
</feature>
<comment type="caution">
    <text evidence="2">The sequence shown here is derived from an EMBL/GenBank/DDBJ whole genome shotgun (WGS) entry which is preliminary data.</text>
</comment>
<gene>
    <name evidence="2" type="ORF">R1sor_020823</name>
</gene>
<evidence type="ECO:0008006" key="4">
    <source>
        <dbReference type="Google" id="ProtNLM"/>
    </source>
</evidence>
<dbReference type="Proteomes" id="UP001633002">
    <property type="component" value="Unassembled WGS sequence"/>
</dbReference>
<dbReference type="EMBL" id="JBJQOH010000007">
    <property type="protein sequence ID" value="KAL3677867.1"/>
    <property type="molecule type" value="Genomic_DNA"/>
</dbReference>
<protein>
    <recommendedName>
        <fullName evidence="4">Reverse transcriptase domain-containing protein</fullName>
    </recommendedName>
</protein>
<organism evidence="2 3">
    <name type="scientific">Riccia sorocarpa</name>
    <dbReference type="NCBI Taxonomy" id="122646"/>
    <lineage>
        <taxon>Eukaryota</taxon>
        <taxon>Viridiplantae</taxon>
        <taxon>Streptophyta</taxon>
        <taxon>Embryophyta</taxon>
        <taxon>Marchantiophyta</taxon>
        <taxon>Marchantiopsida</taxon>
        <taxon>Marchantiidae</taxon>
        <taxon>Marchantiales</taxon>
        <taxon>Ricciaceae</taxon>
        <taxon>Riccia</taxon>
    </lineage>
</organism>
<name>A0ABD3GFA3_9MARC</name>
<sequence>MGLGHPDKLTAVKHWLASKGRDLQLIAFQELKAGEQTLEFNIKTLIPGATCIVDYTSSDRGGAALVIHPSVKVESSGVRGDGTFAWARVAGGRRKRVKRFSYLKMDVESLKCPTRGAKARRAWEDGWKLSPDPIIAWEMAWGKMRDQFKEFRREDKEALSVLQVKQADLMELRLQLAEQTSRDLEETYVQLEQEVRGLELLEASIARRRSRITWLKAGEASSKYFFSCLKSKHCREKMGPLRDTSGTLIEDKDKVMEHIHNFYTNLYHQPEGSRQQATERRRVLSLINKFVTAGENDLLINLPDQTEIDQTVKDLPKDKALGEDGVTAEILQYTWEWTSEPCSKFLSAVWEEKRCGNNNKAAVVKLLPKNEHKEQLKIWRLISLLSLTYKLIRRILAKRLKKILLGLVDDDQTGFVEGMHIMDNV</sequence>
<keyword evidence="1" id="KW-0175">Coiled coil</keyword>
<keyword evidence="3" id="KW-1185">Reference proteome</keyword>
<proteinExistence type="predicted"/>
<dbReference type="AlphaFoldDB" id="A0ABD3GFA3"/>
<evidence type="ECO:0000313" key="3">
    <source>
        <dbReference type="Proteomes" id="UP001633002"/>
    </source>
</evidence>